<dbReference type="Proteomes" id="UP001187415">
    <property type="component" value="Unassembled WGS sequence"/>
</dbReference>
<proteinExistence type="predicted"/>
<reference evidence="5" key="1">
    <citation type="submission" date="2023-07" db="EMBL/GenBank/DDBJ databases">
        <title>Chromosome-level Genome Assembly of Striped Snakehead (Channa striata).</title>
        <authorList>
            <person name="Liu H."/>
        </authorList>
    </citation>
    <scope>NUCLEOTIDE SEQUENCE</scope>
    <source>
        <strain evidence="5">Gz</strain>
        <tissue evidence="5">Muscle</tissue>
    </source>
</reference>
<dbReference type="EMBL" id="JAUPFM010000010">
    <property type="protein sequence ID" value="KAK2840184.1"/>
    <property type="molecule type" value="Genomic_DNA"/>
</dbReference>
<dbReference type="Gene3D" id="3.10.100.10">
    <property type="entry name" value="Mannose-Binding Protein A, subunit A"/>
    <property type="match status" value="1"/>
</dbReference>
<dbReference type="SUPFAM" id="SSF56436">
    <property type="entry name" value="C-type lectin-like"/>
    <property type="match status" value="1"/>
</dbReference>
<dbReference type="Pfam" id="PF00059">
    <property type="entry name" value="Lectin_C"/>
    <property type="match status" value="1"/>
</dbReference>
<dbReference type="InterPro" id="IPR001304">
    <property type="entry name" value="C-type_lectin-like"/>
</dbReference>
<dbReference type="InterPro" id="IPR018378">
    <property type="entry name" value="C-type_lectin_CS"/>
</dbReference>
<dbReference type="AlphaFoldDB" id="A0AA88MPZ3"/>
<gene>
    <name evidence="5" type="ORF">Q5P01_013924</name>
</gene>
<evidence type="ECO:0000313" key="5">
    <source>
        <dbReference type="EMBL" id="KAK2840184.1"/>
    </source>
</evidence>
<keyword evidence="3" id="KW-0175">Coiled coil</keyword>
<dbReference type="PANTHER" id="PTHR22803">
    <property type="entry name" value="MANNOSE, PHOSPHOLIPASE, LECTIN RECEPTOR RELATED"/>
    <property type="match status" value="1"/>
</dbReference>
<dbReference type="InterPro" id="IPR033989">
    <property type="entry name" value="CD209-like_CTLD"/>
</dbReference>
<keyword evidence="1" id="KW-0430">Lectin</keyword>
<keyword evidence="6" id="KW-1185">Reference proteome</keyword>
<accession>A0AA88MPZ3</accession>
<evidence type="ECO:0000256" key="3">
    <source>
        <dbReference type="SAM" id="Coils"/>
    </source>
</evidence>
<evidence type="ECO:0000256" key="2">
    <source>
        <dbReference type="ARBA" id="ARBA00023157"/>
    </source>
</evidence>
<evidence type="ECO:0000259" key="4">
    <source>
        <dbReference type="PROSITE" id="PS50041"/>
    </source>
</evidence>
<keyword evidence="2" id="KW-1015">Disulfide bond</keyword>
<comment type="caution">
    <text evidence="5">The sequence shown here is derived from an EMBL/GenBank/DDBJ whole genome shotgun (WGS) entry which is preliminary data.</text>
</comment>
<evidence type="ECO:0000313" key="6">
    <source>
        <dbReference type="Proteomes" id="UP001187415"/>
    </source>
</evidence>
<feature type="coiled-coil region" evidence="3">
    <location>
        <begin position="58"/>
        <end position="85"/>
    </location>
</feature>
<organism evidence="5 6">
    <name type="scientific">Channa striata</name>
    <name type="common">Snakehead murrel</name>
    <name type="synonym">Ophicephalus striatus</name>
    <dbReference type="NCBI Taxonomy" id="64152"/>
    <lineage>
        <taxon>Eukaryota</taxon>
        <taxon>Metazoa</taxon>
        <taxon>Chordata</taxon>
        <taxon>Craniata</taxon>
        <taxon>Vertebrata</taxon>
        <taxon>Euteleostomi</taxon>
        <taxon>Actinopterygii</taxon>
        <taxon>Neopterygii</taxon>
        <taxon>Teleostei</taxon>
        <taxon>Neoteleostei</taxon>
        <taxon>Acanthomorphata</taxon>
        <taxon>Anabantaria</taxon>
        <taxon>Anabantiformes</taxon>
        <taxon>Channoidei</taxon>
        <taxon>Channidae</taxon>
        <taxon>Channa</taxon>
    </lineage>
</organism>
<feature type="domain" description="C-type lectin" evidence="4">
    <location>
        <begin position="99"/>
        <end position="213"/>
    </location>
</feature>
<dbReference type="PROSITE" id="PS00615">
    <property type="entry name" value="C_TYPE_LECTIN_1"/>
    <property type="match status" value="1"/>
</dbReference>
<sequence>MSQSQTGSRSSDRRFYRAVLVCLGLLSVFLLVGLGLGVHYHNMDPALAADFFILKNNLSVVSEERDRLKASLTEMTEELNRLQGSSKQNKPCPAGWSWFNFSCYSVSCEASSWDEGRQDCKDREADLVVIDSDEEQKFISDLSTLRTWIGLTDREEEGTWKWIDGSSLTLREWAENQPDNSGDEDCAHIRSGRQIRNNWNDVPCGYFLSSICEKKALQ</sequence>
<name>A0AA88MPZ3_CHASR</name>
<dbReference type="CDD" id="cd03590">
    <property type="entry name" value="CLECT_DC-SIGN_like"/>
    <property type="match status" value="1"/>
</dbReference>
<dbReference type="SMART" id="SM00034">
    <property type="entry name" value="CLECT"/>
    <property type="match status" value="1"/>
</dbReference>
<dbReference type="GO" id="GO:0030246">
    <property type="term" value="F:carbohydrate binding"/>
    <property type="evidence" value="ECO:0007669"/>
    <property type="project" value="UniProtKB-KW"/>
</dbReference>
<dbReference type="PROSITE" id="PS50041">
    <property type="entry name" value="C_TYPE_LECTIN_2"/>
    <property type="match status" value="1"/>
</dbReference>
<protein>
    <recommendedName>
        <fullName evidence="4">C-type lectin domain-containing protein</fullName>
    </recommendedName>
</protein>
<evidence type="ECO:0000256" key="1">
    <source>
        <dbReference type="ARBA" id="ARBA00022734"/>
    </source>
</evidence>
<dbReference type="InterPro" id="IPR050111">
    <property type="entry name" value="C-type_lectin/snaclec_domain"/>
</dbReference>
<dbReference type="InterPro" id="IPR016186">
    <property type="entry name" value="C-type_lectin-like/link_sf"/>
</dbReference>
<dbReference type="InterPro" id="IPR016187">
    <property type="entry name" value="CTDL_fold"/>
</dbReference>